<reference evidence="1 2" key="1">
    <citation type="submission" date="2021-10" db="EMBL/GenBank/DDBJ databases">
        <title>Anaerobic single-cell dispensing facilitates the cultivation of human gut bacteria.</title>
        <authorList>
            <person name="Afrizal A."/>
        </authorList>
    </citation>
    <scope>NUCLEOTIDE SEQUENCE [LARGE SCALE GENOMIC DNA]</scope>
    <source>
        <strain evidence="1 2">CLA-AA-H277</strain>
    </source>
</reference>
<keyword evidence="2" id="KW-1185">Reference proteome</keyword>
<name>A0AAE3DTD7_9FIRM</name>
<dbReference type="InterPro" id="IPR023214">
    <property type="entry name" value="HAD_sf"/>
</dbReference>
<evidence type="ECO:0000313" key="1">
    <source>
        <dbReference type="EMBL" id="MCC2190075.1"/>
    </source>
</evidence>
<dbReference type="SFLD" id="SFLDG01135">
    <property type="entry name" value="C1.5.6:_HAD__Beta-PGM__Phospha"/>
    <property type="match status" value="1"/>
</dbReference>
<keyword evidence="1" id="KW-0378">Hydrolase</keyword>
<organism evidence="1 2">
    <name type="scientific">Fusicatenibacter faecihominis</name>
    <dbReference type="NCBI Taxonomy" id="2881276"/>
    <lineage>
        <taxon>Bacteria</taxon>
        <taxon>Bacillati</taxon>
        <taxon>Bacillota</taxon>
        <taxon>Clostridia</taxon>
        <taxon>Lachnospirales</taxon>
        <taxon>Lachnospiraceae</taxon>
        <taxon>Fusicatenibacter</taxon>
    </lineage>
</organism>
<dbReference type="SUPFAM" id="SSF56784">
    <property type="entry name" value="HAD-like"/>
    <property type="match status" value="1"/>
</dbReference>
<dbReference type="Gene3D" id="1.10.150.240">
    <property type="entry name" value="Putative phosphatase, domain 2"/>
    <property type="match status" value="1"/>
</dbReference>
<dbReference type="SFLD" id="SFLDS00003">
    <property type="entry name" value="Haloacid_Dehalogenase"/>
    <property type="match status" value="1"/>
</dbReference>
<evidence type="ECO:0000313" key="2">
    <source>
        <dbReference type="Proteomes" id="UP001197875"/>
    </source>
</evidence>
<dbReference type="Pfam" id="PF13419">
    <property type="entry name" value="HAD_2"/>
    <property type="match status" value="1"/>
</dbReference>
<dbReference type="InterPro" id="IPR041492">
    <property type="entry name" value="HAD_2"/>
</dbReference>
<dbReference type="AlphaFoldDB" id="A0AAE3DTD7"/>
<dbReference type="GO" id="GO:0008967">
    <property type="term" value="F:phosphoglycolate phosphatase activity"/>
    <property type="evidence" value="ECO:0007669"/>
    <property type="project" value="TreeGrafter"/>
</dbReference>
<dbReference type="Proteomes" id="UP001197875">
    <property type="component" value="Unassembled WGS sequence"/>
</dbReference>
<accession>A0AAE3DTD7</accession>
<dbReference type="NCBIfam" id="TIGR01549">
    <property type="entry name" value="HAD-SF-IA-v1"/>
    <property type="match status" value="1"/>
</dbReference>
<comment type="caution">
    <text evidence="1">The sequence shown here is derived from an EMBL/GenBank/DDBJ whole genome shotgun (WGS) entry which is preliminary data.</text>
</comment>
<dbReference type="RefSeq" id="WP_178045470.1">
    <property type="nucleotide sequence ID" value="NZ_JAJEPR010000014.1"/>
</dbReference>
<dbReference type="GO" id="GO:0006281">
    <property type="term" value="P:DNA repair"/>
    <property type="evidence" value="ECO:0007669"/>
    <property type="project" value="TreeGrafter"/>
</dbReference>
<dbReference type="PANTHER" id="PTHR43434">
    <property type="entry name" value="PHOSPHOGLYCOLATE PHOSPHATASE"/>
    <property type="match status" value="1"/>
</dbReference>
<sequence length="221" mass="24937">MKKLCIFDLDGTLASTLESMAVAANRVLREMNLPEQPTESFKYFAGDGAKELCRRCLRAAGDAECSQYEEMYRKYREYFSETCMYKVVPYEGIPELLEKLKAAGIKISVLSNKPHAQAVDVVETLFGKGYFDAIQGQTDSVPRKPSPIGANRLAEHFRAEKKDCLYIGDTATDMETGKAAEMETVGVLWGFRDRKELEESKACHIAEKPEEIFLFAMEKED</sequence>
<dbReference type="Gene3D" id="3.40.50.1000">
    <property type="entry name" value="HAD superfamily/HAD-like"/>
    <property type="match status" value="1"/>
</dbReference>
<gene>
    <name evidence="1" type="ORF">LKD71_09695</name>
</gene>
<proteinExistence type="predicted"/>
<dbReference type="InterPro" id="IPR050155">
    <property type="entry name" value="HAD-like_hydrolase_sf"/>
</dbReference>
<dbReference type="GO" id="GO:0005829">
    <property type="term" value="C:cytosol"/>
    <property type="evidence" value="ECO:0007669"/>
    <property type="project" value="TreeGrafter"/>
</dbReference>
<dbReference type="InterPro" id="IPR036412">
    <property type="entry name" value="HAD-like_sf"/>
</dbReference>
<dbReference type="InterPro" id="IPR006439">
    <property type="entry name" value="HAD-SF_hydro_IA"/>
</dbReference>
<protein>
    <submittedName>
        <fullName evidence="1">HAD family hydrolase</fullName>
    </submittedName>
</protein>
<dbReference type="EMBL" id="JAJEPR010000014">
    <property type="protein sequence ID" value="MCC2190075.1"/>
    <property type="molecule type" value="Genomic_DNA"/>
</dbReference>
<dbReference type="PANTHER" id="PTHR43434:SF1">
    <property type="entry name" value="PHOSPHOGLYCOLATE PHOSPHATASE"/>
    <property type="match status" value="1"/>
</dbReference>
<dbReference type="PRINTS" id="PR00413">
    <property type="entry name" value="HADHALOGNASE"/>
</dbReference>
<dbReference type="SFLD" id="SFLDG01129">
    <property type="entry name" value="C1.5:_HAD__Beta-PGM__Phosphata"/>
    <property type="match status" value="1"/>
</dbReference>
<dbReference type="InterPro" id="IPR023198">
    <property type="entry name" value="PGP-like_dom2"/>
</dbReference>